<comment type="similarity">
    <text evidence="1">Belongs to the AHA1 family.</text>
</comment>
<gene>
    <name evidence="3" type="ORF">J2Z82_003857</name>
</gene>
<reference evidence="3 4" key="1">
    <citation type="submission" date="2021-03" db="EMBL/GenBank/DDBJ databases">
        <title>Genomic Encyclopedia of Type Strains, Phase IV (KMG-IV): sequencing the most valuable type-strain genomes for metagenomic binning, comparative biology and taxonomic classification.</title>
        <authorList>
            <person name="Goeker M."/>
        </authorList>
    </citation>
    <scope>NUCLEOTIDE SEQUENCE [LARGE SCALE GENOMIC DNA]</scope>
    <source>
        <strain evidence="3 4">DSM 21085</strain>
    </source>
</reference>
<evidence type="ECO:0000313" key="3">
    <source>
        <dbReference type="EMBL" id="MBP1950885.1"/>
    </source>
</evidence>
<keyword evidence="4" id="KW-1185">Reference proteome</keyword>
<comment type="caution">
    <text evidence="3">The sequence shown here is derived from an EMBL/GenBank/DDBJ whole genome shotgun (WGS) entry which is preliminary data.</text>
</comment>
<evidence type="ECO:0000313" key="4">
    <source>
        <dbReference type="Proteomes" id="UP001519328"/>
    </source>
</evidence>
<feature type="domain" description="Activator of Hsp90 ATPase homologue 1/2-like C-terminal" evidence="2">
    <location>
        <begin position="24"/>
        <end position="145"/>
    </location>
</feature>
<proteinExistence type="inferred from homology"/>
<protein>
    <submittedName>
        <fullName evidence="3">Uncharacterized protein YndB with AHSA1/START domain</fullName>
    </submittedName>
</protein>
<organism evidence="3 4">
    <name type="scientific">Virgibacillus litoralis</name>
    <dbReference type="NCBI Taxonomy" id="578221"/>
    <lineage>
        <taxon>Bacteria</taxon>
        <taxon>Bacillati</taxon>
        <taxon>Bacillota</taxon>
        <taxon>Bacilli</taxon>
        <taxon>Bacillales</taxon>
        <taxon>Bacillaceae</taxon>
        <taxon>Virgibacillus</taxon>
    </lineage>
</organism>
<dbReference type="SUPFAM" id="SSF55961">
    <property type="entry name" value="Bet v1-like"/>
    <property type="match status" value="1"/>
</dbReference>
<dbReference type="Gene3D" id="3.30.530.20">
    <property type="match status" value="1"/>
</dbReference>
<sequence>MKTRKDVDFKMDTQVNTKMKIHKTVNEVFEAIVDPVKIGNYWFSSSSERWEQGKSVTLRYDEYEAEGVISILEVEESKKIVFSWGVEHGEETVVTITLKKLDDKSTIIEVTESGLREDDPEIVNKMIGQKEGWVYMLSCLKGYLEYGVKDLRASLIH</sequence>
<dbReference type="CDD" id="cd08901">
    <property type="entry name" value="SRPBCC_CalC_Aha1-like_8"/>
    <property type="match status" value="1"/>
</dbReference>
<dbReference type="InterPro" id="IPR013538">
    <property type="entry name" value="ASHA1/2-like_C"/>
</dbReference>
<dbReference type="Proteomes" id="UP001519328">
    <property type="component" value="Unassembled WGS sequence"/>
</dbReference>
<dbReference type="EMBL" id="JAGGKK010000034">
    <property type="protein sequence ID" value="MBP1950885.1"/>
    <property type="molecule type" value="Genomic_DNA"/>
</dbReference>
<evidence type="ECO:0000256" key="1">
    <source>
        <dbReference type="ARBA" id="ARBA00006817"/>
    </source>
</evidence>
<name>A0ABS4HIY4_9BACI</name>
<evidence type="ECO:0000259" key="2">
    <source>
        <dbReference type="Pfam" id="PF08327"/>
    </source>
</evidence>
<dbReference type="Pfam" id="PF08327">
    <property type="entry name" value="AHSA1"/>
    <property type="match status" value="1"/>
</dbReference>
<dbReference type="InterPro" id="IPR023393">
    <property type="entry name" value="START-like_dom_sf"/>
</dbReference>
<accession>A0ABS4HIY4</accession>